<dbReference type="InterPro" id="IPR021731">
    <property type="entry name" value="AMIN_dom"/>
</dbReference>
<dbReference type="PROSITE" id="PS51782">
    <property type="entry name" value="LYSM"/>
    <property type="match status" value="1"/>
</dbReference>
<dbReference type="Gene3D" id="3.40.630.40">
    <property type="entry name" value="Zn-dependent exopeptidases"/>
    <property type="match status" value="1"/>
</dbReference>
<dbReference type="GO" id="GO:0030288">
    <property type="term" value="C:outer membrane-bounded periplasmic space"/>
    <property type="evidence" value="ECO:0007669"/>
    <property type="project" value="TreeGrafter"/>
</dbReference>
<dbReference type="EMBL" id="LR778175">
    <property type="protein sequence ID" value="CAB1274680.1"/>
    <property type="molecule type" value="Genomic_DNA"/>
</dbReference>
<keyword evidence="8" id="KW-0961">Cell wall biogenesis/degradation</keyword>
<dbReference type="GO" id="GO:0008745">
    <property type="term" value="F:N-acetylmuramoyl-L-alanine amidase activity"/>
    <property type="evidence" value="ECO:0007669"/>
    <property type="project" value="UniProtKB-EC"/>
</dbReference>
<evidence type="ECO:0000256" key="3">
    <source>
        <dbReference type="ARBA" id="ARBA00010860"/>
    </source>
</evidence>
<dbReference type="CDD" id="cd02696">
    <property type="entry name" value="MurNAc-LAA"/>
    <property type="match status" value="1"/>
</dbReference>
<organism evidence="12 13">
    <name type="scientific">Candidatus Nitrosacidococcus tergens</name>
    <dbReference type="NCBI Taxonomy" id="553981"/>
    <lineage>
        <taxon>Bacteria</taxon>
        <taxon>Pseudomonadati</taxon>
        <taxon>Pseudomonadota</taxon>
        <taxon>Gammaproteobacteria</taxon>
        <taxon>Chromatiales</taxon>
        <taxon>Chromatiaceae</taxon>
        <taxon>Candidatus Nitrosacidococcus</taxon>
    </lineage>
</organism>
<accession>A0A7G1Q8G9</accession>
<name>A0A7G1Q8G9_9GAMM</name>
<feature type="domain" description="LysM" evidence="11">
    <location>
        <begin position="388"/>
        <end position="431"/>
    </location>
</feature>
<dbReference type="Proteomes" id="UP000516072">
    <property type="component" value="Chromosome"/>
</dbReference>
<evidence type="ECO:0000256" key="6">
    <source>
        <dbReference type="ARBA" id="ARBA00022764"/>
    </source>
</evidence>
<evidence type="ECO:0000313" key="12">
    <source>
        <dbReference type="EMBL" id="CAB1274680.1"/>
    </source>
</evidence>
<proteinExistence type="inferred from homology"/>
<dbReference type="SUPFAM" id="SSF53187">
    <property type="entry name" value="Zn-dependent exopeptidases"/>
    <property type="match status" value="1"/>
</dbReference>
<comment type="catalytic activity">
    <reaction evidence="1">
        <text>Hydrolyzes the link between N-acetylmuramoyl residues and L-amino acid residues in certain cell-wall glycopeptides.</text>
        <dbReference type="EC" id="3.5.1.28"/>
    </reaction>
</comment>
<feature type="signal peptide" evidence="10">
    <location>
        <begin position="1"/>
        <end position="23"/>
    </location>
</feature>
<dbReference type="AlphaFoldDB" id="A0A7G1Q8G9"/>
<feature type="chain" id="PRO_5028860103" description="N-acetylmuramoyl-L-alanine amidase AmiC" evidence="10">
    <location>
        <begin position="24"/>
        <end position="432"/>
    </location>
</feature>
<protein>
    <recommendedName>
        <fullName evidence="9">N-acetylmuramoyl-L-alanine amidase AmiC</fullName>
        <ecNumber evidence="4">3.5.1.28</ecNumber>
    </recommendedName>
</protein>
<dbReference type="InterPro" id="IPR036779">
    <property type="entry name" value="LysM_dom_sf"/>
</dbReference>
<evidence type="ECO:0000256" key="5">
    <source>
        <dbReference type="ARBA" id="ARBA00022729"/>
    </source>
</evidence>
<gene>
    <name evidence="12" type="ORF">NSCAC_0290</name>
</gene>
<keyword evidence="5 10" id="KW-0732">Signal</keyword>
<evidence type="ECO:0000256" key="8">
    <source>
        <dbReference type="ARBA" id="ARBA00023316"/>
    </source>
</evidence>
<evidence type="ECO:0000259" key="11">
    <source>
        <dbReference type="PROSITE" id="PS51782"/>
    </source>
</evidence>
<dbReference type="GO" id="GO:0009253">
    <property type="term" value="P:peptidoglycan catabolic process"/>
    <property type="evidence" value="ECO:0007669"/>
    <property type="project" value="InterPro"/>
</dbReference>
<dbReference type="PANTHER" id="PTHR30404">
    <property type="entry name" value="N-ACETYLMURAMOYL-L-ALANINE AMIDASE"/>
    <property type="match status" value="1"/>
</dbReference>
<dbReference type="PANTHER" id="PTHR30404:SF0">
    <property type="entry name" value="N-ACETYLMURAMOYL-L-ALANINE AMIDASE AMIC"/>
    <property type="match status" value="1"/>
</dbReference>
<evidence type="ECO:0000256" key="9">
    <source>
        <dbReference type="ARBA" id="ARBA00074581"/>
    </source>
</evidence>
<evidence type="ECO:0000256" key="10">
    <source>
        <dbReference type="SAM" id="SignalP"/>
    </source>
</evidence>
<dbReference type="CDD" id="cd00118">
    <property type="entry name" value="LysM"/>
    <property type="match status" value="1"/>
</dbReference>
<comment type="similarity">
    <text evidence="3">Belongs to the N-acetylmuramoyl-L-alanine amidase 3 family.</text>
</comment>
<dbReference type="EC" id="3.5.1.28" evidence="4"/>
<dbReference type="Gene3D" id="2.60.40.3500">
    <property type="match status" value="1"/>
</dbReference>
<dbReference type="Pfam" id="PF01520">
    <property type="entry name" value="Amidase_3"/>
    <property type="match status" value="1"/>
</dbReference>
<dbReference type="InterPro" id="IPR018392">
    <property type="entry name" value="LysM"/>
</dbReference>
<dbReference type="KEGG" id="ntg:NSCAC_0290"/>
<dbReference type="Gene3D" id="3.10.350.10">
    <property type="entry name" value="LysM domain"/>
    <property type="match status" value="1"/>
</dbReference>
<dbReference type="SMART" id="SM00257">
    <property type="entry name" value="LysM"/>
    <property type="match status" value="1"/>
</dbReference>
<dbReference type="InterPro" id="IPR050695">
    <property type="entry name" value="N-acetylmuramoyl_amidase_3"/>
</dbReference>
<dbReference type="FunFam" id="3.40.630.40:FF:000001">
    <property type="entry name" value="N-acetylmuramoyl-L-alanine amidase"/>
    <property type="match status" value="1"/>
</dbReference>
<dbReference type="InterPro" id="IPR002508">
    <property type="entry name" value="MurNAc-LAA_cat"/>
</dbReference>
<dbReference type="SMART" id="SM00646">
    <property type="entry name" value="Ami_3"/>
    <property type="match status" value="1"/>
</dbReference>
<evidence type="ECO:0000256" key="2">
    <source>
        <dbReference type="ARBA" id="ARBA00004418"/>
    </source>
</evidence>
<sequence>MAKFLLKKIGWLFTLFLTTTSIAFSATEVEGMRVWSATEKTRLVFDLNTTAEYRMFALTQPDRVVIDIADTYLKRPLPQNDFDNGLVYGVRSDRKNNGILRIVLDLNQAATYSSYLLKPYKNLGYRLVVDLSQTGYKKVITQPKTLKASTTIQPILIAIDAGHGGEDPGAIGIKGSREKDIVLAIAKKLAQLVAKEPGMEPIMIRNSDYYVGLYDRIKKARQAKANLFISIHADAFLHPRAQGASVFTLSDQGASSAAARYLAQKENESDLIGGVQIKGKDNSVAQILLDLSQTSARQASLKAASDILRQLQKVGAVHNTTVQHAGFAVLKSPDIPSLLVETAFISNPTEERKLNNPNQQSQIAQAVMNGIRAYFYHNPLPKTLLVQRQHVIAPGDTLSGLAQRYEVSLNELRLANGIKGDFINRGDTLLIP</sequence>
<reference evidence="12 13" key="1">
    <citation type="submission" date="2020-03" db="EMBL/GenBank/DDBJ databases">
        <authorList>
            <person name="Picone N."/>
        </authorList>
    </citation>
    <scope>NUCLEOTIDE SEQUENCE [LARGE SCALE GENOMIC DNA]</scope>
    <source>
        <strain evidence="12">NSCAC1</strain>
    </source>
</reference>
<evidence type="ECO:0000313" key="13">
    <source>
        <dbReference type="Proteomes" id="UP000516072"/>
    </source>
</evidence>
<evidence type="ECO:0000256" key="7">
    <source>
        <dbReference type="ARBA" id="ARBA00022801"/>
    </source>
</evidence>
<dbReference type="Pfam" id="PF01476">
    <property type="entry name" value="LysM"/>
    <property type="match status" value="1"/>
</dbReference>
<comment type="subcellular location">
    <subcellularLocation>
        <location evidence="2">Periplasm</location>
    </subcellularLocation>
</comment>
<keyword evidence="6" id="KW-0574">Periplasm</keyword>
<dbReference type="SUPFAM" id="SSF54106">
    <property type="entry name" value="LysM domain"/>
    <property type="match status" value="1"/>
</dbReference>
<dbReference type="Pfam" id="PF11741">
    <property type="entry name" value="AMIN"/>
    <property type="match status" value="1"/>
</dbReference>
<evidence type="ECO:0000256" key="1">
    <source>
        <dbReference type="ARBA" id="ARBA00001561"/>
    </source>
</evidence>
<keyword evidence="13" id="KW-1185">Reference proteome</keyword>
<dbReference type="GO" id="GO:0071555">
    <property type="term" value="P:cell wall organization"/>
    <property type="evidence" value="ECO:0007669"/>
    <property type="project" value="UniProtKB-KW"/>
</dbReference>
<keyword evidence="7 12" id="KW-0378">Hydrolase</keyword>
<evidence type="ECO:0000256" key="4">
    <source>
        <dbReference type="ARBA" id="ARBA00011901"/>
    </source>
</evidence>
<dbReference type="RefSeq" id="WP_197744660.1">
    <property type="nucleotide sequence ID" value="NZ_LR778175.1"/>
</dbReference>